<organism evidence="8 9">
    <name type="scientific">Sphingomonas swuensis</name>
    <dbReference type="NCBI Taxonomy" id="977800"/>
    <lineage>
        <taxon>Bacteria</taxon>
        <taxon>Pseudomonadati</taxon>
        <taxon>Pseudomonadota</taxon>
        <taxon>Alphaproteobacteria</taxon>
        <taxon>Sphingomonadales</taxon>
        <taxon>Sphingomonadaceae</taxon>
        <taxon>Sphingomonas</taxon>
    </lineage>
</organism>
<accession>A0ABP7SEU0</accession>
<evidence type="ECO:0000256" key="1">
    <source>
        <dbReference type="ARBA" id="ARBA00004651"/>
    </source>
</evidence>
<dbReference type="InterPro" id="IPR007341">
    <property type="entry name" value="Transgly_assoc"/>
</dbReference>
<dbReference type="EMBL" id="BAABBQ010000001">
    <property type="protein sequence ID" value="GAA4010834.1"/>
    <property type="molecule type" value="Genomic_DNA"/>
</dbReference>
<dbReference type="PANTHER" id="PTHR33884">
    <property type="entry name" value="UPF0410 PROTEIN YMGE"/>
    <property type="match status" value="1"/>
</dbReference>
<reference evidence="9" key="1">
    <citation type="journal article" date="2019" name="Int. J. Syst. Evol. Microbiol.">
        <title>The Global Catalogue of Microorganisms (GCM) 10K type strain sequencing project: providing services to taxonomists for standard genome sequencing and annotation.</title>
        <authorList>
            <consortium name="The Broad Institute Genomics Platform"/>
            <consortium name="The Broad Institute Genome Sequencing Center for Infectious Disease"/>
            <person name="Wu L."/>
            <person name="Ma J."/>
        </authorList>
    </citation>
    <scope>NUCLEOTIDE SEQUENCE [LARGE SCALE GENOMIC DNA]</scope>
    <source>
        <strain evidence="9">JCM 17563</strain>
    </source>
</reference>
<comment type="similarity">
    <text evidence="2">Belongs to the UPF0410 family.</text>
</comment>
<dbReference type="Pfam" id="PF04226">
    <property type="entry name" value="Transgly_assoc"/>
    <property type="match status" value="1"/>
</dbReference>
<evidence type="ECO:0000256" key="5">
    <source>
        <dbReference type="ARBA" id="ARBA00022989"/>
    </source>
</evidence>
<feature type="transmembrane region" description="Helical" evidence="7">
    <location>
        <begin position="20"/>
        <end position="39"/>
    </location>
</feature>
<keyword evidence="3" id="KW-1003">Cell membrane</keyword>
<comment type="caution">
    <text evidence="8">The sequence shown here is derived from an EMBL/GenBank/DDBJ whole genome shotgun (WGS) entry which is preliminary data.</text>
</comment>
<evidence type="ECO:0000256" key="6">
    <source>
        <dbReference type="ARBA" id="ARBA00023136"/>
    </source>
</evidence>
<sequence length="101" mass="10713">MAVSVSPDNRRENVMLADHGWFMWIIIGLVAGGIAKLLMPGRDPGGCIITILLGIGGAMLAGALGRVLGVYRDPGDGASWIAAIIGAVLILFIYRLVLKRR</sequence>
<dbReference type="PANTHER" id="PTHR33884:SF3">
    <property type="entry name" value="UPF0410 PROTEIN YMGE"/>
    <property type="match status" value="1"/>
</dbReference>
<evidence type="ECO:0000256" key="7">
    <source>
        <dbReference type="SAM" id="Phobius"/>
    </source>
</evidence>
<protein>
    <recommendedName>
        <fullName evidence="10">GlsB/YeaQ/YmgE family stress response membrane protein</fullName>
    </recommendedName>
</protein>
<dbReference type="Proteomes" id="UP001500235">
    <property type="component" value="Unassembled WGS sequence"/>
</dbReference>
<feature type="transmembrane region" description="Helical" evidence="7">
    <location>
        <begin position="46"/>
        <end position="65"/>
    </location>
</feature>
<evidence type="ECO:0000313" key="8">
    <source>
        <dbReference type="EMBL" id="GAA4010834.1"/>
    </source>
</evidence>
<evidence type="ECO:0000256" key="2">
    <source>
        <dbReference type="ARBA" id="ARBA00011006"/>
    </source>
</evidence>
<evidence type="ECO:0000256" key="3">
    <source>
        <dbReference type="ARBA" id="ARBA00022475"/>
    </source>
</evidence>
<name>A0ABP7SEU0_9SPHN</name>
<gene>
    <name evidence="8" type="ORF">GCM10022280_05190</name>
</gene>
<keyword evidence="4 7" id="KW-0812">Transmembrane</keyword>
<keyword evidence="9" id="KW-1185">Reference proteome</keyword>
<comment type="subcellular location">
    <subcellularLocation>
        <location evidence="1">Cell membrane</location>
        <topology evidence="1">Multi-pass membrane protein</topology>
    </subcellularLocation>
</comment>
<evidence type="ECO:0000256" key="4">
    <source>
        <dbReference type="ARBA" id="ARBA00022692"/>
    </source>
</evidence>
<feature type="transmembrane region" description="Helical" evidence="7">
    <location>
        <begin position="77"/>
        <end position="98"/>
    </location>
</feature>
<proteinExistence type="inferred from homology"/>
<evidence type="ECO:0000313" key="9">
    <source>
        <dbReference type="Proteomes" id="UP001500235"/>
    </source>
</evidence>
<keyword evidence="5 7" id="KW-1133">Transmembrane helix</keyword>
<keyword evidence="6 7" id="KW-0472">Membrane</keyword>
<evidence type="ECO:0008006" key="10">
    <source>
        <dbReference type="Google" id="ProtNLM"/>
    </source>
</evidence>